<dbReference type="AlphaFoldDB" id="A0AAV9SEV6"/>
<proteinExistence type="predicted"/>
<dbReference type="EMBL" id="JAHHUM010000426">
    <property type="protein sequence ID" value="KAK5619906.1"/>
    <property type="molecule type" value="Genomic_DNA"/>
</dbReference>
<evidence type="ECO:0000313" key="2">
    <source>
        <dbReference type="EMBL" id="KAK5619906.1"/>
    </source>
</evidence>
<reference evidence="2 3" key="1">
    <citation type="submission" date="2021-06" db="EMBL/GenBank/DDBJ databases">
        <authorList>
            <person name="Palmer J.M."/>
        </authorList>
    </citation>
    <scope>NUCLEOTIDE SEQUENCE [LARGE SCALE GENOMIC DNA]</scope>
    <source>
        <strain evidence="2 3">MEX-2019</strain>
        <tissue evidence="2">Muscle</tissue>
    </source>
</reference>
<evidence type="ECO:0000313" key="3">
    <source>
        <dbReference type="Proteomes" id="UP001311232"/>
    </source>
</evidence>
<protein>
    <submittedName>
        <fullName evidence="2">Uncharacterized protein</fullName>
    </submittedName>
</protein>
<comment type="caution">
    <text evidence="2">The sequence shown here is derived from an EMBL/GenBank/DDBJ whole genome shotgun (WGS) entry which is preliminary data.</text>
</comment>
<dbReference type="Proteomes" id="UP001311232">
    <property type="component" value="Unassembled WGS sequence"/>
</dbReference>
<gene>
    <name evidence="2" type="ORF">CRENBAI_005440</name>
</gene>
<keyword evidence="3" id="KW-1185">Reference proteome</keyword>
<accession>A0AAV9SEV6</accession>
<feature type="region of interest" description="Disordered" evidence="1">
    <location>
        <begin position="62"/>
        <end position="90"/>
    </location>
</feature>
<organism evidence="2 3">
    <name type="scientific">Crenichthys baileyi</name>
    <name type="common">White River springfish</name>
    <dbReference type="NCBI Taxonomy" id="28760"/>
    <lineage>
        <taxon>Eukaryota</taxon>
        <taxon>Metazoa</taxon>
        <taxon>Chordata</taxon>
        <taxon>Craniata</taxon>
        <taxon>Vertebrata</taxon>
        <taxon>Euteleostomi</taxon>
        <taxon>Actinopterygii</taxon>
        <taxon>Neopterygii</taxon>
        <taxon>Teleostei</taxon>
        <taxon>Neoteleostei</taxon>
        <taxon>Acanthomorphata</taxon>
        <taxon>Ovalentaria</taxon>
        <taxon>Atherinomorphae</taxon>
        <taxon>Cyprinodontiformes</taxon>
        <taxon>Goodeidae</taxon>
        <taxon>Crenichthys</taxon>
    </lineage>
</organism>
<name>A0AAV9SEV6_9TELE</name>
<sequence length="134" mass="15018">MSASAVQDPNNDTSDRRLQFTVSVRNDPSFHFRDDPTAGDKKEAEGEMCEKMTDLHVPPSAEQNIMKSSGNLDHSQVAASARQPTDGSASRTFIHHMEQGLLWRSFVITDIRAEKKPDVYLRGGFWDGPSHMRT</sequence>
<evidence type="ECO:0000256" key="1">
    <source>
        <dbReference type="SAM" id="MobiDB-lite"/>
    </source>
</evidence>